<dbReference type="PANTHER" id="PTHR13929">
    <property type="entry name" value="1,4-DIHYDROXY-2-NAPHTHOATE OCTAPRENYLTRANSFERASE"/>
    <property type="match status" value="1"/>
</dbReference>
<comment type="caution">
    <text evidence="10">The sequence shown here is derived from an EMBL/GenBank/DDBJ whole genome shotgun (WGS) entry which is preliminary data.</text>
</comment>
<dbReference type="GO" id="GO:0004659">
    <property type="term" value="F:prenyltransferase activity"/>
    <property type="evidence" value="ECO:0007669"/>
    <property type="project" value="InterPro"/>
</dbReference>
<dbReference type="OrthoDB" id="3344514at2"/>
<dbReference type="PIRSF" id="PIRSF005355">
    <property type="entry name" value="UBIAD1"/>
    <property type="match status" value="1"/>
</dbReference>
<feature type="transmembrane region" description="Helical" evidence="9">
    <location>
        <begin position="277"/>
        <end position="298"/>
    </location>
</feature>
<evidence type="ECO:0000256" key="8">
    <source>
        <dbReference type="ARBA" id="ARBA00023136"/>
    </source>
</evidence>
<organism evidence="10 11">
    <name type="scientific">Methylomonas lenta</name>
    <dbReference type="NCBI Taxonomy" id="980561"/>
    <lineage>
        <taxon>Bacteria</taxon>
        <taxon>Pseudomonadati</taxon>
        <taxon>Pseudomonadota</taxon>
        <taxon>Gammaproteobacteria</taxon>
        <taxon>Methylococcales</taxon>
        <taxon>Methylococcaceae</taxon>
        <taxon>Methylomonas</taxon>
    </lineage>
</organism>
<dbReference type="STRING" id="980561.A1359_08240"/>
<comment type="subcellular location">
    <subcellularLocation>
        <location evidence="1">Membrane</location>
        <topology evidence="1">Multi-pass membrane protein</topology>
    </subcellularLocation>
</comment>
<keyword evidence="8 9" id="KW-0472">Membrane</keyword>
<feature type="transmembrane region" description="Helical" evidence="9">
    <location>
        <begin position="245"/>
        <end position="265"/>
    </location>
</feature>
<feature type="transmembrane region" description="Helical" evidence="9">
    <location>
        <begin position="123"/>
        <end position="139"/>
    </location>
</feature>
<feature type="transmembrane region" description="Helical" evidence="9">
    <location>
        <begin position="99"/>
        <end position="117"/>
    </location>
</feature>
<feature type="transmembrane region" description="Helical" evidence="9">
    <location>
        <begin position="42"/>
        <end position="61"/>
    </location>
</feature>
<protein>
    <recommendedName>
        <fullName evidence="12">Prenyltransferase</fullName>
    </recommendedName>
</protein>
<evidence type="ECO:0000256" key="7">
    <source>
        <dbReference type="ARBA" id="ARBA00022989"/>
    </source>
</evidence>
<gene>
    <name evidence="10" type="ORF">A1359_08240</name>
</gene>
<evidence type="ECO:0000256" key="6">
    <source>
        <dbReference type="ARBA" id="ARBA00022692"/>
    </source>
</evidence>
<dbReference type="UniPathway" id="UPA00079"/>
<dbReference type="InterPro" id="IPR044878">
    <property type="entry name" value="UbiA_sf"/>
</dbReference>
<accession>A0A177NEI6</accession>
<evidence type="ECO:0008006" key="12">
    <source>
        <dbReference type="Google" id="ProtNLM"/>
    </source>
</evidence>
<dbReference type="RefSeq" id="WP_083960571.1">
    <property type="nucleotide sequence ID" value="NZ_LUUI01000096.1"/>
</dbReference>
<dbReference type="AlphaFoldDB" id="A0A177NEI6"/>
<feature type="transmembrane region" description="Helical" evidence="9">
    <location>
        <begin position="146"/>
        <end position="168"/>
    </location>
</feature>
<dbReference type="InterPro" id="IPR000537">
    <property type="entry name" value="UbiA_prenyltransferase"/>
</dbReference>
<dbReference type="Pfam" id="PF01040">
    <property type="entry name" value="UbiA"/>
    <property type="match status" value="1"/>
</dbReference>
<evidence type="ECO:0000256" key="3">
    <source>
        <dbReference type="ARBA" id="ARBA00022428"/>
    </source>
</evidence>
<evidence type="ECO:0000256" key="4">
    <source>
        <dbReference type="ARBA" id="ARBA00022475"/>
    </source>
</evidence>
<dbReference type="CDD" id="cd13962">
    <property type="entry name" value="PT_UbiA_UBIAD1"/>
    <property type="match status" value="1"/>
</dbReference>
<keyword evidence="11" id="KW-1185">Reference proteome</keyword>
<feature type="transmembrane region" description="Helical" evidence="9">
    <location>
        <begin position="174"/>
        <end position="193"/>
    </location>
</feature>
<dbReference type="GO" id="GO:0042371">
    <property type="term" value="P:vitamin K biosynthetic process"/>
    <property type="evidence" value="ECO:0007669"/>
    <property type="project" value="TreeGrafter"/>
</dbReference>
<dbReference type="Gene3D" id="1.10.357.140">
    <property type="entry name" value="UbiA prenyltransferase"/>
    <property type="match status" value="1"/>
</dbReference>
<evidence type="ECO:0000313" key="11">
    <source>
        <dbReference type="Proteomes" id="UP000078476"/>
    </source>
</evidence>
<dbReference type="EMBL" id="LUUI01000096">
    <property type="protein sequence ID" value="OAI16325.1"/>
    <property type="molecule type" value="Genomic_DNA"/>
</dbReference>
<sequence>MFIYKVSGIFATSRPAFLVLSPCCLSIAVAFAFVHAETIQPIQLLLILLAGVTAHASVNMFNEYSDFVSGLDFQTQRTPFSGGSGSLPARPELAKPVRLIAFINLLITLLIGLYFLSQRGLDLLPIGLIGILLIYFYSDQITHNPWLCLIAPGLAFGPLMVNGAYFVLTGQYNLGVAFASLIVFFLVNNLLLLNQFPDVAADQNVGRQHLPILLGRKKSAYIYVTFLAAAYGILIFSVWQTYLPTFSLLGLLTLFLAIPAANLSVRYANDIAHLKPALLLNVLVTLTTPALIAIGIMLD</sequence>
<proteinExistence type="predicted"/>
<evidence type="ECO:0000313" key="10">
    <source>
        <dbReference type="EMBL" id="OAI16325.1"/>
    </source>
</evidence>
<comment type="pathway">
    <text evidence="2">Quinol/quinone metabolism; menaquinone biosynthesis.</text>
</comment>
<feature type="transmembrane region" description="Helical" evidence="9">
    <location>
        <begin position="220"/>
        <end position="239"/>
    </location>
</feature>
<evidence type="ECO:0000256" key="1">
    <source>
        <dbReference type="ARBA" id="ARBA00004141"/>
    </source>
</evidence>
<keyword evidence="4" id="KW-1003">Cell membrane</keyword>
<keyword evidence="6 9" id="KW-0812">Transmembrane</keyword>
<evidence type="ECO:0000256" key="2">
    <source>
        <dbReference type="ARBA" id="ARBA00004863"/>
    </source>
</evidence>
<dbReference type="InterPro" id="IPR026046">
    <property type="entry name" value="UBIAD1"/>
</dbReference>
<evidence type="ECO:0000256" key="5">
    <source>
        <dbReference type="ARBA" id="ARBA00022679"/>
    </source>
</evidence>
<dbReference type="PANTHER" id="PTHR13929:SF0">
    <property type="entry name" value="UBIA PRENYLTRANSFERASE DOMAIN-CONTAINING PROTEIN 1"/>
    <property type="match status" value="1"/>
</dbReference>
<keyword evidence="5" id="KW-0808">Transferase</keyword>
<evidence type="ECO:0000256" key="9">
    <source>
        <dbReference type="SAM" id="Phobius"/>
    </source>
</evidence>
<reference evidence="10 11" key="1">
    <citation type="submission" date="2016-03" db="EMBL/GenBank/DDBJ databases">
        <authorList>
            <person name="Ploux O."/>
        </authorList>
    </citation>
    <scope>NUCLEOTIDE SEQUENCE [LARGE SCALE GENOMIC DNA]</scope>
    <source>
        <strain evidence="10 11">R-45370</strain>
    </source>
</reference>
<keyword evidence="3" id="KW-0474">Menaquinone biosynthesis</keyword>
<dbReference type="GO" id="GO:0009234">
    <property type="term" value="P:menaquinone biosynthetic process"/>
    <property type="evidence" value="ECO:0007669"/>
    <property type="project" value="UniProtKB-UniPathway"/>
</dbReference>
<name>A0A177NEI6_9GAMM</name>
<dbReference type="GO" id="GO:0016020">
    <property type="term" value="C:membrane"/>
    <property type="evidence" value="ECO:0007669"/>
    <property type="project" value="UniProtKB-SubCell"/>
</dbReference>
<dbReference type="Proteomes" id="UP000078476">
    <property type="component" value="Unassembled WGS sequence"/>
</dbReference>
<keyword evidence="7 9" id="KW-1133">Transmembrane helix</keyword>